<dbReference type="KEGG" id="dcb:C3Y92_16165"/>
<accession>A0A4P6HN81</accession>
<dbReference type="InterPro" id="IPR035965">
    <property type="entry name" value="PAS-like_dom_sf"/>
</dbReference>
<dbReference type="OrthoDB" id="9813151at2"/>
<dbReference type="Pfam" id="PF00512">
    <property type="entry name" value="HisKA"/>
    <property type="match status" value="1"/>
</dbReference>
<evidence type="ECO:0000256" key="1">
    <source>
        <dbReference type="ARBA" id="ARBA00000085"/>
    </source>
</evidence>
<sequence>MSRRSITLSHLLWTWGFFLLVLSGVFIFAAGRAEQAALAEAEDRARRSLDLAQYLLRSHPTFGGDADLATYVDSLGPHLGFRLTYIAAGRVLADSDVGAAGVGEMENHADRPEIKKALEGGFGQDLRVSRTLGRDMLYVAQATPAEPGLPAGIVRLALPVSSLRAEIERFRETLLAVLALVFVAGGAASAILARRLSRTVGEMAAVARDIGHGHFDRRIHLVPAADFTPLAEAINALAGRIGTHVGEIEARRARQDAIFDGMAEGLAILDSAGRITAANQAFRAMFPKFDDPTGRIPLEAGAPLCVQRALGEAGAAPGSVRAVGRFELPSGRVVDVVEAVPATPELGRILTFHDVTEAAAMERIFRDFVIDASHNLRTPLTKVLGYAETARGMLAAAPPDTTGADGALTVVERAATAMKSVIDELLTAARDRFAAAKAKAPATDLLAALKQALAAVSPILGAKGVTARLVEAPDGPVGVAVPHETLVQAFSAILVQTPDAASTAVRLLREKHGTYAVRFEGPARLDVALPVADLAAAGGEVFFHGATRVVRLPAA</sequence>
<dbReference type="GO" id="GO:0030295">
    <property type="term" value="F:protein kinase activator activity"/>
    <property type="evidence" value="ECO:0007669"/>
    <property type="project" value="TreeGrafter"/>
</dbReference>
<dbReference type="GO" id="GO:0016020">
    <property type="term" value="C:membrane"/>
    <property type="evidence" value="ECO:0007669"/>
    <property type="project" value="UniProtKB-SubCell"/>
</dbReference>
<name>A0A4P6HN81_9BACT</name>
<protein>
    <recommendedName>
        <fullName evidence="2">histidine kinase</fullName>
        <ecNumber evidence="2">2.7.13.3</ecNumber>
    </recommendedName>
</protein>
<proteinExistence type="predicted"/>
<reference evidence="8 9" key="1">
    <citation type="submission" date="2018-02" db="EMBL/GenBank/DDBJ databases">
        <title>Genome sequence of Desulfovibrio carbinolicus DSM 3852.</title>
        <authorList>
            <person name="Wilbanks E."/>
            <person name="Skennerton C.T."/>
            <person name="Orphan V.J."/>
        </authorList>
    </citation>
    <scope>NUCLEOTIDE SEQUENCE [LARGE SCALE GENOMIC DNA]</scope>
    <source>
        <strain evidence="8 9">DSM 3852</strain>
    </source>
</reference>
<dbReference type="Gene3D" id="6.10.340.10">
    <property type="match status" value="1"/>
</dbReference>
<comment type="catalytic activity">
    <reaction evidence="1">
        <text>ATP + protein L-histidine = ADP + protein N-phospho-L-histidine.</text>
        <dbReference type="EC" id="2.7.13.3"/>
    </reaction>
</comment>
<dbReference type="AlphaFoldDB" id="A0A4P6HN81"/>
<evidence type="ECO:0000256" key="4">
    <source>
        <dbReference type="ARBA" id="ARBA00022777"/>
    </source>
</evidence>
<dbReference type="SMART" id="SM00304">
    <property type="entry name" value="HAMP"/>
    <property type="match status" value="1"/>
</dbReference>
<evidence type="ECO:0000313" key="8">
    <source>
        <dbReference type="EMBL" id="QAZ68681.1"/>
    </source>
</evidence>
<evidence type="ECO:0000256" key="5">
    <source>
        <dbReference type="ARBA" id="ARBA00023136"/>
    </source>
</evidence>
<gene>
    <name evidence="8" type="ORF">C3Y92_16165</name>
</gene>
<dbReference type="InterPro" id="IPR050351">
    <property type="entry name" value="BphY/WalK/GraS-like"/>
</dbReference>
<keyword evidence="6" id="KW-0812">Transmembrane</keyword>
<dbReference type="Pfam" id="PF13188">
    <property type="entry name" value="PAS_8"/>
    <property type="match status" value="1"/>
</dbReference>
<evidence type="ECO:0000256" key="6">
    <source>
        <dbReference type="SAM" id="Phobius"/>
    </source>
</evidence>
<keyword evidence="3" id="KW-0808">Transferase</keyword>
<evidence type="ECO:0000256" key="2">
    <source>
        <dbReference type="ARBA" id="ARBA00012438"/>
    </source>
</evidence>
<dbReference type="SUPFAM" id="SSF47384">
    <property type="entry name" value="Homodimeric domain of signal transducing histidine kinase"/>
    <property type="match status" value="1"/>
</dbReference>
<dbReference type="EMBL" id="CP026538">
    <property type="protein sequence ID" value="QAZ68681.1"/>
    <property type="molecule type" value="Genomic_DNA"/>
</dbReference>
<keyword evidence="5 6" id="KW-0472">Membrane</keyword>
<dbReference type="Gene3D" id="3.30.450.20">
    <property type="entry name" value="PAS domain"/>
    <property type="match status" value="2"/>
</dbReference>
<evidence type="ECO:0000313" key="9">
    <source>
        <dbReference type="Proteomes" id="UP000293296"/>
    </source>
</evidence>
<dbReference type="PROSITE" id="PS50885">
    <property type="entry name" value="HAMP"/>
    <property type="match status" value="1"/>
</dbReference>
<dbReference type="InterPro" id="IPR003661">
    <property type="entry name" value="HisK_dim/P_dom"/>
</dbReference>
<evidence type="ECO:0000256" key="3">
    <source>
        <dbReference type="ARBA" id="ARBA00022679"/>
    </source>
</evidence>
<feature type="domain" description="HAMP" evidence="7">
    <location>
        <begin position="194"/>
        <end position="246"/>
    </location>
</feature>
<dbReference type="SMART" id="SM00388">
    <property type="entry name" value="HisKA"/>
    <property type="match status" value="1"/>
</dbReference>
<dbReference type="InterPro" id="IPR003660">
    <property type="entry name" value="HAMP_dom"/>
</dbReference>
<dbReference type="Pfam" id="PF00672">
    <property type="entry name" value="HAMP"/>
    <property type="match status" value="1"/>
</dbReference>
<dbReference type="InterPro" id="IPR000014">
    <property type="entry name" value="PAS"/>
</dbReference>
<dbReference type="EC" id="2.7.13.3" evidence="2"/>
<dbReference type="CDD" id="cd00082">
    <property type="entry name" value="HisKA"/>
    <property type="match status" value="1"/>
</dbReference>
<keyword evidence="6" id="KW-1133">Transmembrane helix</keyword>
<organism evidence="8 9">
    <name type="scientific">Solidesulfovibrio carbinolicus</name>
    <dbReference type="NCBI Taxonomy" id="296842"/>
    <lineage>
        <taxon>Bacteria</taxon>
        <taxon>Pseudomonadati</taxon>
        <taxon>Thermodesulfobacteriota</taxon>
        <taxon>Desulfovibrionia</taxon>
        <taxon>Desulfovibrionales</taxon>
        <taxon>Desulfovibrionaceae</taxon>
        <taxon>Solidesulfovibrio</taxon>
    </lineage>
</organism>
<keyword evidence="4 8" id="KW-0418">Kinase</keyword>
<dbReference type="InterPro" id="IPR036097">
    <property type="entry name" value="HisK_dim/P_sf"/>
</dbReference>
<dbReference type="Gene3D" id="1.10.287.130">
    <property type="match status" value="1"/>
</dbReference>
<dbReference type="PANTHER" id="PTHR42878">
    <property type="entry name" value="TWO-COMPONENT HISTIDINE KINASE"/>
    <property type="match status" value="1"/>
</dbReference>
<dbReference type="GO" id="GO:0000155">
    <property type="term" value="F:phosphorelay sensor kinase activity"/>
    <property type="evidence" value="ECO:0007669"/>
    <property type="project" value="InterPro"/>
</dbReference>
<dbReference type="RefSeq" id="WP_129354364.1">
    <property type="nucleotide sequence ID" value="NZ_CP026538.1"/>
</dbReference>
<evidence type="ECO:0000259" key="7">
    <source>
        <dbReference type="PROSITE" id="PS50885"/>
    </source>
</evidence>
<dbReference type="GO" id="GO:0000156">
    <property type="term" value="F:phosphorelay response regulator activity"/>
    <property type="evidence" value="ECO:0007669"/>
    <property type="project" value="TreeGrafter"/>
</dbReference>
<feature type="transmembrane region" description="Helical" evidence="6">
    <location>
        <begin position="174"/>
        <end position="193"/>
    </location>
</feature>
<dbReference type="Proteomes" id="UP000293296">
    <property type="component" value="Chromosome"/>
</dbReference>
<dbReference type="SUPFAM" id="SSF55785">
    <property type="entry name" value="PYP-like sensor domain (PAS domain)"/>
    <property type="match status" value="1"/>
</dbReference>
<dbReference type="PANTHER" id="PTHR42878:SF12">
    <property type="entry name" value="SENSOR HISTIDINE KINASE YCBM"/>
    <property type="match status" value="1"/>
</dbReference>
<dbReference type="GO" id="GO:0007234">
    <property type="term" value="P:osmosensory signaling via phosphorelay pathway"/>
    <property type="evidence" value="ECO:0007669"/>
    <property type="project" value="TreeGrafter"/>
</dbReference>
<keyword evidence="9" id="KW-1185">Reference proteome</keyword>